<dbReference type="KEGG" id="rhi:NGR_b08760"/>
<dbReference type="Gene3D" id="1.10.10.60">
    <property type="entry name" value="Homeodomain-like"/>
    <property type="match status" value="1"/>
</dbReference>
<protein>
    <submittedName>
        <fullName evidence="1">Uncharacterized protein</fullName>
    </submittedName>
</protein>
<dbReference type="EMBL" id="CP000874">
    <property type="protein sequence ID" value="ACP22332.1"/>
    <property type="molecule type" value="Genomic_DNA"/>
</dbReference>
<evidence type="ECO:0000313" key="1">
    <source>
        <dbReference type="EMBL" id="ACP22332.1"/>
    </source>
</evidence>
<sequence>MDLIEEDPQVDATHRRRVRHAHRQSRQAVFDTVHALHKEGLSCSEIARRTGYGRRSVAKWLTFETSPDRRRSALKPTSPLYFEAFSPSAGKMAIAVDGICFTISNSAATRAAFRISSGFSQPGAAPRGRSRTVRRRLLSYPINRLAMLSRYGIRRPAM</sequence>
<reference evidence="2" key="1">
    <citation type="journal article" date="2004" name="J. Bacteriol.">
        <title>An evolutionary hot spot: the pNGR234b replicon of Rhizobium sp. strain NGR234.</title>
        <authorList>
            <person name="Streit W.R."/>
            <person name="Schmitz R.A."/>
            <person name="Perret X."/>
            <person name="Staehelin C."/>
            <person name="Deakin W.J."/>
            <person name="Raasch C."/>
            <person name="Liesegang H."/>
            <person name="Broughton W.J."/>
        </authorList>
    </citation>
    <scope>NUCLEOTIDE SEQUENCE [LARGE SCALE GENOMIC DNA]</scope>
    <source>
        <strain evidence="2">NBRC 101917 / NGR234</strain>
    </source>
</reference>
<proteinExistence type="predicted"/>
<dbReference type="HOGENOM" id="CLU_1667996_0_0_5"/>
<dbReference type="AlphaFoldDB" id="C3KQH4"/>
<geneLocation type="plasmid" evidence="2">
    <name>sym pNGR234b</name>
</geneLocation>
<dbReference type="PATRIC" id="fig|394.7.peg.1311"/>
<keyword evidence="1" id="KW-0614">Plasmid</keyword>
<accession>C3KQH4</accession>
<evidence type="ECO:0000313" key="2">
    <source>
        <dbReference type="Proteomes" id="UP000001054"/>
    </source>
</evidence>
<name>C3KQH4_SINFN</name>
<organism evidence="1 2">
    <name type="scientific">Sinorhizobium fredii (strain NBRC 101917 / NGR234)</name>
    <dbReference type="NCBI Taxonomy" id="394"/>
    <lineage>
        <taxon>Bacteria</taxon>
        <taxon>Pseudomonadati</taxon>
        <taxon>Pseudomonadota</taxon>
        <taxon>Alphaproteobacteria</taxon>
        <taxon>Hyphomicrobiales</taxon>
        <taxon>Rhizobiaceae</taxon>
        <taxon>Sinorhizobium/Ensifer group</taxon>
        <taxon>Sinorhizobium</taxon>
    </lineage>
</organism>
<keyword evidence="2" id="KW-1185">Reference proteome</keyword>
<reference evidence="1 2" key="2">
    <citation type="journal article" date="2009" name="Appl. Environ. Microbiol.">
        <title>Rhizobium sp. strain NGR234 possesses a remarkable number of secretion systems.</title>
        <authorList>
            <person name="Schmeisser C."/>
            <person name="Liesegang H."/>
            <person name="Krysciak D."/>
            <person name="Bakkou N."/>
            <person name="Le Quere A."/>
            <person name="Wollherr A."/>
            <person name="Heinemeyer I."/>
            <person name="Morgenstern B."/>
            <person name="Pommerening-Roeser A."/>
            <person name="Flores M."/>
            <person name="Palacios R."/>
            <person name="Brenner S."/>
            <person name="Gottschalk G."/>
            <person name="Schmitz R.A."/>
            <person name="Broughton W.J."/>
            <person name="Perret X."/>
            <person name="Strittmatter A.W."/>
            <person name="Streit W.R."/>
        </authorList>
    </citation>
    <scope>NUCLEOTIDE SEQUENCE [LARGE SCALE GENOMIC DNA]</scope>
    <source>
        <strain evidence="2">NBRC 101917 / NGR234</strain>
    </source>
</reference>
<dbReference type="Proteomes" id="UP000001054">
    <property type="component" value="Plasmid pNGR234b"/>
</dbReference>
<gene>
    <name evidence="1" type="ordered locus">NGR_b08760</name>
</gene>